<dbReference type="Gene3D" id="3.40.190.10">
    <property type="entry name" value="Periplasmic binding protein-like II"/>
    <property type="match status" value="2"/>
</dbReference>
<dbReference type="KEGG" id="cse:Cseg_2060"/>
<protein>
    <submittedName>
        <fullName evidence="6">NMT1/THI5 like domain protein</fullName>
    </submittedName>
</protein>
<keyword evidence="4" id="KW-0997">Cell inner membrane</keyword>
<dbReference type="EMBL" id="CP002008">
    <property type="protein sequence ID" value="ADG10526.1"/>
    <property type="molecule type" value="Genomic_DNA"/>
</dbReference>
<keyword evidence="5" id="KW-0472">Membrane</keyword>
<evidence type="ECO:0000313" key="7">
    <source>
        <dbReference type="Proteomes" id="UP000002629"/>
    </source>
</evidence>
<evidence type="ECO:0000256" key="2">
    <source>
        <dbReference type="ARBA" id="ARBA00022448"/>
    </source>
</evidence>
<dbReference type="CDD" id="cd13553">
    <property type="entry name" value="PBP2_NrtA_CpmA_like"/>
    <property type="match status" value="1"/>
</dbReference>
<dbReference type="Pfam" id="PF13379">
    <property type="entry name" value="NMT1_2"/>
    <property type="match status" value="1"/>
</dbReference>
<dbReference type="InterPro" id="IPR044527">
    <property type="entry name" value="NrtA/CpmA_ABC-bd_dom"/>
</dbReference>
<evidence type="ECO:0000256" key="1">
    <source>
        <dbReference type="ARBA" id="ARBA00004308"/>
    </source>
</evidence>
<accession>D5VGT3</accession>
<dbReference type="eggNOG" id="COG0715">
    <property type="taxonomic scope" value="Bacteria"/>
</dbReference>
<dbReference type="GO" id="GO:0012505">
    <property type="term" value="C:endomembrane system"/>
    <property type="evidence" value="ECO:0007669"/>
    <property type="project" value="UniProtKB-SubCell"/>
</dbReference>
<dbReference type="Proteomes" id="UP000002629">
    <property type="component" value="Chromosome"/>
</dbReference>
<dbReference type="PANTHER" id="PTHR30024">
    <property type="entry name" value="ALIPHATIC SULFONATES-BINDING PROTEIN-RELATED"/>
    <property type="match status" value="1"/>
</dbReference>
<sequence length="381" mass="40865">MSGLSELRLGFIPLTDCAPLIAAQAQGFFEEEGLAVELVREASWATIRDKVAVGALDGAHMLAPMALATAAEDSGSAVLAPLALNRNGSAITVSTVLFEALDGVAADLAGPPPSAARLQTLIAERRARGDAPLTFAVVFPYSMHNYLLRYWLAQGGIDPDRDVRLVVIPPPRMVERMRAGEIDGFCVGAPWNAVAELEGIGRILAASSQLWPGGPDKVLGVSSSLAVQKPDELRALLRAIIRGAAWADAPENREALIAHLAGPERIEATPTAISRALEHEVVFHRGAAGLPRREHGLWFLSQMIRWGQIDANRDLEGIVDRVYRPDLYRDAALSLGPVLEPALVFPDAVEPIEARLFDGITFEPAAARAYAESFAIARVQS</sequence>
<keyword evidence="3" id="KW-1003">Cell membrane</keyword>
<dbReference type="PANTHER" id="PTHR30024:SF43">
    <property type="entry name" value="BLL4572 PROTEIN"/>
    <property type="match status" value="1"/>
</dbReference>
<evidence type="ECO:0000256" key="5">
    <source>
        <dbReference type="ARBA" id="ARBA00023136"/>
    </source>
</evidence>
<dbReference type="STRING" id="509190.Cseg_2060"/>
<evidence type="ECO:0000313" key="6">
    <source>
        <dbReference type="EMBL" id="ADG10526.1"/>
    </source>
</evidence>
<gene>
    <name evidence="6" type="ordered locus">Cseg_2060</name>
</gene>
<reference evidence="7" key="1">
    <citation type="journal article" date="2011" name="J. Bacteriol.">
        <title>Genome sequences of eight morphologically diverse alphaproteobacteria.</title>
        <authorList>
            <consortium name="US DOE Joint Genome Institute"/>
            <person name="Brown P.J."/>
            <person name="Kysela D.T."/>
            <person name="Buechlein A."/>
            <person name="Hemmerich C."/>
            <person name="Brun Y.V."/>
        </authorList>
    </citation>
    <scope>NUCLEOTIDE SEQUENCE [LARGE SCALE GENOMIC DNA]</scope>
    <source>
        <strain evidence="7">ATCC 21756 / DSM 7131 / JCM 7823 / NBRC 15250 / LMG 17158 / TK0059</strain>
    </source>
</reference>
<dbReference type="SUPFAM" id="SSF53850">
    <property type="entry name" value="Periplasmic binding protein-like II"/>
    <property type="match status" value="1"/>
</dbReference>
<dbReference type="AlphaFoldDB" id="D5VGT3"/>
<organism evidence="6 7">
    <name type="scientific">Caulobacter segnis (strain ATCC 21756 / DSM 7131 / JCM 7823 / NBRC 15250 / LMG 17158 / TK0059)</name>
    <name type="common">Mycoplana segnis</name>
    <dbReference type="NCBI Taxonomy" id="509190"/>
    <lineage>
        <taxon>Bacteria</taxon>
        <taxon>Pseudomonadati</taxon>
        <taxon>Pseudomonadota</taxon>
        <taxon>Alphaproteobacteria</taxon>
        <taxon>Caulobacterales</taxon>
        <taxon>Caulobacteraceae</taxon>
        <taxon>Caulobacter</taxon>
    </lineage>
</organism>
<evidence type="ECO:0000256" key="4">
    <source>
        <dbReference type="ARBA" id="ARBA00022519"/>
    </source>
</evidence>
<comment type="subcellular location">
    <subcellularLocation>
        <location evidence="1">Endomembrane system</location>
    </subcellularLocation>
</comment>
<keyword evidence="2" id="KW-0813">Transport</keyword>
<proteinExistence type="predicted"/>
<name>D5VGT3_CAUST</name>
<evidence type="ECO:0000256" key="3">
    <source>
        <dbReference type="ARBA" id="ARBA00022475"/>
    </source>
</evidence>
<dbReference type="HOGENOM" id="CLU_037398_0_1_5"/>
<dbReference type="RefSeq" id="WP_013079181.1">
    <property type="nucleotide sequence ID" value="NC_014100.1"/>
</dbReference>